<evidence type="ECO:0000313" key="2">
    <source>
        <dbReference type="EMBL" id="QJT04373.1"/>
    </source>
</evidence>
<dbReference type="RefSeq" id="WP_171399715.1">
    <property type="nucleotide sequence ID" value="NZ_CP049838.1"/>
</dbReference>
<proteinExistence type="predicted"/>
<keyword evidence="3" id="KW-1185">Reference proteome</keyword>
<keyword evidence="1" id="KW-0472">Membrane</keyword>
<evidence type="ECO:0000313" key="3">
    <source>
        <dbReference type="Proteomes" id="UP000502665"/>
    </source>
</evidence>
<dbReference type="AlphaFoldDB" id="A0A6M4X8A6"/>
<accession>A0A6M4X8A6</accession>
<sequence>MGLLWPTAAVLAAVGLHAIAPRRAPLAYLGPAACTVILLTLPIAYIATIWSH</sequence>
<dbReference type="EMBL" id="CP049838">
    <property type="protein sequence ID" value="QJT04373.1"/>
    <property type="molecule type" value="Genomic_DNA"/>
</dbReference>
<gene>
    <name evidence="2" type="ORF">G9272_32160</name>
</gene>
<name>A0A6M4X8A6_9ACTN</name>
<feature type="transmembrane region" description="Helical" evidence="1">
    <location>
        <begin position="28"/>
        <end position="50"/>
    </location>
</feature>
<organism evidence="2 3">
    <name type="scientific">Streptomyces asoensis</name>
    <dbReference type="NCBI Taxonomy" id="249586"/>
    <lineage>
        <taxon>Bacteria</taxon>
        <taxon>Bacillati</taxon>
        <taxon>Actinomycetota</taxon>
        <taxon>Actinomycetes</taxon>
        <taxon>Kitasatosporales</taxon>
        <taxon>Streptomycetaceae</taxon>
        <taxon>Streptomyces</taxon>
    </lineage>
</organism>
<dbReference type="Proteomes" id="UP000502665">
    <property type="component" value="Chromosome"/>
</dbReference>
<keyword evidence="1" id="KW-0812">Transmembrane</keyword>
<protein>
    <submittedName>
        <fullName evidence="2">Uncharacterized protein</fullName>
    </submittedName>
</protein>
<keyword evidence="1" id="KW-1133">Transmembrane helix</keyword>
<reference evidence="2" key="1">
    <citation type="submission" date="2020-03" db="EMBL/GenBank/DDBJ databases">
        <title>Molecular networking-based the target discovery of potent antiproliferative macrolactams: 5/6/7/16 polycyclic ansamycins and glycosylated trienomycin from Streptomyces cacaoi subsp. asoensis.</title>
        <authorList>
            <person name="Liu L.-L."/>
        </authorList>
    </citation>
    <scope>NUCLEOTIDE SEQUENCE [LARGE SCALE GENOMIC DNA]</scope>
    <source>
        <strain evidence="2">H2S5</strain>
    </source>
</reference>
<evidence type="ECO:0000256" key="1">
    <source>
        <dbReference type="SAM" id="Phobius"/>
    </source>
</evidence>